<dbReference type="GO" id="GO:0005975">
    <property type="term" value="P:carbohydrate metabolic process"/>
    <property type="evidence" value="ECO:0007669"/>
    <property type="project" value="InterPro"/>
</dbReference>
<dbReference type="InterPro" id="IPR037110">
    <property type="entry name" value="Betagal_dom2_sf"/>
</dbReference>
<dbReference type="Proteomes" id="UP000886881">
    <property type="component" value="Unassembled WGS sequence"/>
</dbReference>
<dbReference type="Gene3D" id="2.102.20.10">
    <property type="entry name" value="Beta-galactosidase, domain 2"/>
    <property type="match status" value="1"/>
</dbReference>
<feature type="domain" description="Glycoside hydrolase 35 catalytic" evidence="4">
    <location>
        <begin position="62"/>
        <end position="429"/>
    </location>
</feature>
<dbReference type="InterPro" id="IPR017853">
    <property type="entry name" value="GH"/>
</dbReference>
<reference evidence="5" key="1">
    <citation type="submission" date="2020-10" db="EMBL/GenBank/DDBJ databases">
        <authorList>
            <person name="Gilroy R."/>
        </authorList>
    </citation>
    <scope>NUCLEOTIDE SEQUENCE</scope>
    <source>
        <strain evidence="5">ChiHecec2B26-709</strain>
    </source>
</reference>
<reference evidence="5" key="2">
    <citation type="journal article" date="2021" name="PeerJ">
        <title>Extensive microbial diversity within the chicken gut microbiome revealed by metagenomics and culture.</title>
        <authorList>
            <person name="Gilroy R."/>
            <person name="Ravi A."/>
            <person name="Getino M."/>
            <person name="Pursley I."/>
            <person name="Horton D.L."/>
            <person name="Alikhan N.F."/>
            <person name="Baker D."/>
            <person name="Gharbi K."/>
            <person name="Hall N."/>
            <person name="Watson M."/>
            <person name="Adriaenssens E.M."/>
            <person name="Foster-Nyarko E."/>
            <person name="Jarju S."/>
            <person name="Secka A."/>
            <person name="Antonio M."/>
            <person name="Oren A."/>
            <person name="Chaudhuri R.R."/>
            <person name="La Ragione R."/>
            <person name="Hildebrand F."/>
            <person name="Pallen M.J."/>
        </authorList>
    </citation>
    <scope>NUCLEOTIDE SEQUENCE</scope>
    <source>
        <strain evidence="5">ChiHecec2B26-709</strain>
    </source>
</reference>
<feature type="chain" id="PRO_5039542319" evidence="3">
    <location>
        <begin position="16"/>
        <end position="778"/>
    </location>
</feature>
<dbReference type="AlphaFoldDB" id="A0A9D1GN21"/>
<keyword evidence="3" id="KW-0732">Signal</keyword>
<dbReference type="PANTHER" id="PTHR23421">
    <property type="entry name" value="BETA-GALACTOSIDASE RELATED"/>
    <property type="match status" value="1"/>
</dbReference>
<dbReference type="Gene3D" id="3.20.20.80">
    <property type="entry name" value="Glycosidases"/>
    <property type="match status" value="1"/>
</dbReference>
<organism evidence="5 6">
    <name type="scientific">Candidatus Cryptobacteroides merdipullorum</name>
    <dbReference type="NCBI Taxonomy" id="2840771"/>
    <lineage>
        <taxon>Bacteria</taxon>
        <taxon>Pseudomonadati</taxon>
        <taxon>Bacteroidota</taxon>
        <taxon>Bacteroidia</taxon>
        <taxon>Bacteroidales</taxon>
        <taxon>Candidatus Cryptobacteroides</taxon>
    </lineage>
</organism>
<evidence type="ECO:0000313" key="5">
    <source>
        <dbReference type="EMBL" id="HIT47208.1"/>
    </source>
</evidence>
<evidence type="ECO:0000259" key="4">
    <source>
        <dbReference type="Pfam" id="PF01301"/>
    </source>
</evidence>
<dbReference type="EMBL" id="DVLC01000095">
    <property type="protein sequence ID" value="HIT47208.1"/>
    <property type="molecule type" value="Genomic_DNA"/>
</dbReference>
<accession>A0A9D1GN21</accession>
<dbReference type="GO" id="GO:0004553">
    <property type="term" value="F:hydrolase activity, hydrolyzing O-glycosyl compounds"/>
    <property type="evidence" value="ECO:0007669"/>
    <property type="project" value="InterPro"/>
</dbReference>
<dbReference type="PRINTS" id="PR00742">
    <property type="entry name" value="GLHYDRLASE35"/>
</dbReference>
<evidence type="ECO:0000256" key="3">
    <source>
        <dbReference type="SAM" id="SignalP"/>
    </source>
</evidence>
<protein>
    <submittedName>
        <fullName evidence="5">Beta-galactosidase</fullName>
    </submittedName>
</protein>
<evidence type="ECO:0000256" key="2">
    <source>
        <dbReference type="RuleBase" id="RU003679"/>
    </source>
</evidence>
<sequence length="778" mass="85877">MKVLLSLLAAVTAAAAVSGTGDGVTTYTITAPESPKIIRSGHLDMGGESPDGGSIEVNSYYMSIDGRPVIPVLGEFHFSRYPAEQWEDEILKIKAGGVTVIPTYIFWSIHEEREGEFDWSGDRDLRRFVELCAKHDMPVIVRIGPFCHGEIRNGGIPDWIFAKPLDIRTDDPLYLKYVDRLYGEIARQLDGLWYKDGGPIIGCQLENELQHSAAPWGICYPGEAADHTSAVGDAEYAKVGVSVQERRAAAWEAGEQHLRTLKALAQKHGIITPLYTATGWGNAAVIPGETLPVTSAYTFPFWSKPAMSEFCRFKDMHRHPDYEPVRYVPEDYPSFCAEMGVGIQMTYSRRPIVPGAAAEALMVRSLGSGSNGIGYYMYHGGSTPKRGGGAEAFFSDEPMGMPKISYDFQAPLGEFGLEGKMYRNLRILHLFLADFGDILAPMETVLPAGWESITPDNRDDLRWCVRTKDGSGFVFMVNYQDHDSFRHDQEGIRLEIDLGDETLTIPAEGSLTLGKDVSAILPFNLDLSGVPLKYATAQPLAKVDDGGTDHYFFFAPEKMAAEYCFDDGVVRIDEPGFGSTFTRGGVRITTLTRRQAENAAKFDGKLLISEATAIEPAPGRIDLLSLGDNSVEYVLYPSSAGFEAQTAEVEPVEPEFELNTVNSRRFTVHFTGEPSEDVAEYFLSLDYTGDVAMAFLGGGLVHDHFWTGEPWLIGLNRLRDGMQDEDLVFYLRPLRRNAPFLDDIPEESLPDFEAAGGGVVKVSGVDVIPQYRIPVRVL</sequence>
<proteinExistence type="inferred from homology"/>
<dbReference type="Pfam" id="PF01301">
    <property type="entry name" value="Glyco_hydro_35"/>
    <property type="match status" value="1"/>
</dbReference>
<evidence type="ECO:0000313" key="6">
    <source>
        <dbReference type="Proteomes" id="UP000886881"/>
    </source>
</evidence>
<evidence type="ECO:0000256" key="1">
    <source>
        <dbReference type="ARBA" id="ARBA00009809"/>
    </source>
</evidence>
<gene>
    <name evidence="5" type="ORF">IAC35_05055</name>
</gene>
<comment type="similarity">
    <text evidence="1 2">Belongs to the glycosyl hydrolase 35 family.</text>
</comment>
<comment type="caution">
    <text evidence="5">The sequence shown here is derived from an EMBL/GenBank/DDBJ whole genome shotgun (WGS) entry which is preliminary data.</text>
</comment>
<dbReference type="InterPro" id="IPR001944">
    <property type="entry name" value="Glycoside_Hdrlase_35"/>
</dbReference>
<name>A0A9D1GN21_9BACT</name>
<dbReference type="SUPFAM" id="SSF51445">
    <property type="entry name" value="(Trans)glycosidases"/>
    <property type="match status" value="1"/>
</dbReference>
<feature type="signal peptide" evidence="3">
    <location>
        <begin position="1"/>
        <end position="15"/>
    </location>
</feature>
<dbReference type="InterPro" id="IPR031330">
    <property type="entry name" value="Gly_Hdrlase_35_cat"/>
</dbReference>